<reference evidence="3 4" key="1">
    <citation type="submission" date="2018-09" db="EMBL/GenBank/DDBJ databases">
        <title>Roseovarius spongiae sp. nov., isolated from a marine sponge.</title>
        <authorList>
            <person name="Zhuang L."/>
            <person name="Luo L."/>
        </authorList>
    </citation>
    <scope>NUCLEOTIDE SEQUENCE [LARGE SCALE GENOMIC DNA]</scope>
    <source>
        <strain evidence="3 4">HN-E21</strain>
    </source>
</reference>
<dbReference type="NCBIfam" id="TIGR03370">
    <property type="entry name" value="VPLPA-CTERM"/>
    <property type="match status" value="1"/>
</dbReference>
<dbReference type="AlphaFoldDB" id="A0A3A8B4F5"/>
<evidence type="ECO:0000313" key="3">
    <source>
        <dbReference type="EMBL" id="RKF16541.1"/>
    </source>
</evidence>
<gene>
    <name evidence="3" type="ORF">D6850_03040</name>
</gene>
<feature type="transmembrane region" description="Helical" evidence="1">
    <location>
        <begin position="192"/>
        <end position="211"/>
    </location>
</feature>
<keyword evidence="1" id="KW-0812">Transmembrane</keyword>
<accession>A0A3A8B4F5</accession>
<dbReference type="InterPro" id="IPR022472">
    <property type="entry name" value="VPLPA-CTERM"/>
</dbReference>
<comment type="caution">
    <text evidence="3">The sequence shown here is derived from an EMBL/GenBank/DDBJ whole genome shotgun (WGS) entry which is preliminary data.</text>
</comment>
<protein>
    <submittedName>
        <fullName evidence="3">VPLPA-CTERM sorting domain-containing protein</fullName>
    </submittedName>
</protein>
<feature type="signal peptide" evidence="2">
    <location>
        <begin position="1"/>
        <end position="34"/>
    </location>
</feature>
<keyword evidence="1" id="KW-0472">Membrane</keyword>
<proteinExistence type="predicted"/>
<evidence type="ECO:0000313" key="4">
    <source>
        <dbReference type="Proteomes" id="UP000281128"/>
    </source>
</evidence>
<dbReference type="RefSeq" id="WP_121163646.1">
    <property type="nucleotide sequence ID" value="NZ_RAPE01000001.1"/>
</dbReference>
<feature type="chain" id="PRO_5017426055" evidence="2">
    <location>
        <begin position="35"/>
        <end position="221"/>
    </location>
</feature>
<evidence type="ECO:0000256" key="2">
    <source>
        <dbReference type="SAM" id="SignalP"/>
    </source>
</evidence>
<keyword evidence="1" id="KW-1133">Transmembrane helix</keyword>
<evidence type="ECO:0000256" key="1">
    <source>
        <dbReference type="SAM" id="Phobius"/>
    </source>
</evidence>
<dbReference type="Proteomes" id="UP000281128">
    <property type="component" value="Unassembled WGS sequence"/>
</dbReference>
<keyword evidence="4" id="KW-1185">Reference proteome</keyword>
<dbReference type="EMBL" id="RAPE01000001">
    <property type="protein sequence ID" value="RKF16541.1"/>
    <property type="molecule type" value="Genomic_DNA"/>
</dbReference>
<sequence length="221" mass="23509">MMEWYRVCKGEVMKRLSFAAALAGALFVSGAASASTLIYDQTLIPNSSSNSTTFFDDDNDFSESWDFSGVAYTAIDRFELTLEVSGAADESGWFFGHPKEDWKIRVQGSQSGPSSNPVNVNDDLFDDIADGTNTYTINAASDAGSVDVFAHSVATGNFTLWLAEETSDVLLPNPSITVSSANLKVYGDVAPVPLPAGAPLLLAGLGGLALLRRRRKAAPKA</sequence>
<keyword evidence="2" id="KW-0732">Signal</keyword>
<name>A0A3A8B4F5_9RHOB</name>
<organism evidence="3 4">
    <name type="scientific">Roseovarius spongiae</name>
    <dbReference type="NCBI Taxonomy" id="2320272"/>
    <lineage>
        <taxon>Bacteria</taxon>
        <taxon>Pseudomonadati</taxon>
        <taxon>Pseudomonadota</taxon>
        <taxon>Alphaproteobacteria</taxon>
        <taxon>Rhodobacterales</taxon>
        <taxon>Roseobacteraceae</taxon>
        <taxon>Roseovarius</taxon>
    </lineage>
</organism>